<comment type="caution">
    <text evidence="1">The sequence shown here is derived from an EMBL/GenBank/DDBJ whole genome shotgun (WGS) entry which is preliminary data.</text>
</comment>
<proteinExistence type="predicted"/>
<accession>K1YPA9</accession>
<organism evidence="1">
    <name type="scientific">uncultured bacterium</name>
    <name type="common">gcode 4</name>
    <dbReference type="NCBI Taxonomy" id="1234023"/>
    <lineage>
        <taxon>Bacteria</taxon>
        <taxon>environmental samples</taxon>
    </lineage>
</organism>
<evidence type="ECO:0008006" key="2">
    <source>
        <dbReference type="Google" id="ProtNLM"/>
    </source>
</evidence>
<sequence>MNISSFVADITPSQVEIDQISTSWNAIRDTIKNWMDIVWDSFLTWSYKRKTKVSPIDDLDIFFNISAGNIVYEVLASWDFMLYAKSSIPYSEHSLREYLTYNSNKVRYELSPIKVLNAFKTRIKTAYPTTSGIVRNGQCITVYLSSYSLTIDCVPYMGVADEDFFLIPKWWVDLYWKKANPKIDEEKINKLNDVEHYNGKLKWVIKVLKYWNKYKNSGVSFKSYVLESLIYHALNKNTNYSLSYVEILKIALRFVYENVDVHRNIRDIPDYEYMYYDLDSIQKERLKSALSTLFDKLELSEDTFTTYLNS</sequence>
<protein>
    <recommendedName>
        <fullName evidence="2">Nucleotidyltransferase</fullName>
    </recommendedName>
</protein>
<dbReference type="EMBL" id="AMFJ01028738">
    <property type="protein sequence ID" value="EKD44780.1"/>
    <property type="molecule type" value="Genomic_DNA"/>
</dbReference>
<gene>
    <name evidence="1" type="ORF">ACD_71C00007G0002</name>
</gene>
<dbReference type="Pfam" id="PF18144">
    <property type="entry name" value="SMODS"/>
    <property type="match status" value="1"/>
</dbReference>
<dbReference type="AlphaFoldDB" id="K1YPA9"/>
<name>K1YPA9_9BACT</name>
<reference evidence="1" key="1">
    <citation type="journal article" date="2012" name="Science">
        <title>Fermentation, hydrogen, and sulfur metabolism in multiple uncultivated bacterial phyla.</title>
        <authorList>
            <person name="Wrighton K.C."/>
            <person name="Thomas B.C."/>
            <person name="Sharon I."/>
            <person name="Miller C.S."/>
            <person name="Castelle C.J."/>
            <person name="VerBerkmoes N.C."/>
            <person name="Wilkins M.J."/>
            <person name="Hettich R.L."/>
            <person name="Lipton M.S."/>
            <person name="Williams K.H."/>
            <person name="Long P.E."/>
            <person name="Banfield J.F."/>
        </authorList>
    </citation>
    <scope>NUCLEOTIDE SEQUENCE [LARGE SCALE GENOMIC DNA]</scope>
</reference>
<evidence type="ECO:0000313" key="1">
    <source>
        <dbReference type="EMBL" id="EKD44780.1"/>
    </source>
</evidence>